<evidence type="ECO:0000313" key="7">
    <source>
        <dbReference type="EMBL" id="RKP07373.1"/>
    </source>
</evidence>
<sequence>PIVGWLPRYNRRWFAGDLLAGLTVGILLVPQSLAYAKLAGMPIETGLYGALIGTLLYTFMGTSKDINMGPVAVLALYNSGVVRRVVEEYADHRGSLSNAQLAAAVGSTLSFFAGLLVLILGLLRLGMVLDFVSNPAMIGVITGAGLTVFASQLPSVIGVPNINNRNSPYRVIYDTLAALPTISWPDLVVGLTTVGCLIVFKYLGQRYGKRSPIVKSLSLARMPITFFLFTLMSFIVSRFEPYAKAHPFSIVRNVPSGMPKPEVPKLDWDFVQLILPSVPIAAVISVVEHVAIAKDLGRKSNYQPDCSQELITIGTINTVSPFFRGFISSGAIVRTAVNNQAGARSPLTSFICFLIVGAAILFLPPAFFYVPNSSLAGVIIMVVPNLVRGPAVFRRLWRIEPTDFFAAIFAVVIIFFTSIETGIAVAVGFSLLVLLYRFARPKHSALEQLRDAPTQYVDRRDPKYDTVPPPPGIVIFRLEGALLYPNSEYVQQKIVNLVLGSTRSASEETGAIARDASWSNDMPQPFTKLPPLRRVILDFSEISQIDTSGLQMLLDLRDELARYTGLGHFTLHFVAV</sequence>
<gene>
    <name evidence="7" type="ORF">THASP1DRAFT_3735</name>
</gene>
<dbReference type="Proteomes" id="UP000271241">
    <property type="component" value="Unassembled WGS sequence"/>
</dbReference>
<feature type="transmembrane region" description="Helical" evidence="5">
    <location>
        <begin position="135"/>
        <end position="157"/>
    </location>
</feature>
<dbReference type="Gene3D" id="3.30.750.24">
    <property type="entry name" value="STAS domain"/>
    <property type="match status" value="1"/>
</dbReference>
<feature type="non-terminal residue" evidence="7">
    <location>
        <position position="1"/>
    </location>
</feature>
<evidence type="ECO:0000256" key="5">
    <source>
        <dbReference type="SAM" id="Phobius"/>
    </source>
</evidence>
<dbReference type="EMBL" id="KZ992729">
    <property type="protein sequence ID" value="RKP07373.1"/>
    <property type="molecule type" value="Genomic_DNA"/>
</dbReference>
<dbReference type="GO" id="GO:0055085">
    <property type="term" value="P:transmembrane transport"/>
    <property type="evidence" value="ECO:0007669"/>
    <property type="project" value="InterPro"/>
</dbReference>
<keyword evidence="2 5" id="KW-0812">Transmembrane</keyword>
<dbReference type="AlphaFoldDB" id="A0A4P9XN61"/>
<dbReference type="PANTHER" id="PTHR11814">
    <property type="entry name" value="SULFATE TRANSPORTER"/>
    <property type="match status" value="1"/>
</dbReference>
<feature type="transmembrane region" description="Helical" evidence="5">
    <location>
        <begin position="347"/>
        <end position="369"/>
    </location>
</feature>
<dbReference type="OrthoDB" id="288203at2759"/>
<evidence type="ECO:0000256" key="3">
    <source>
        <dbReference type="ARBA" id="ARBA00022989"/>
    </source>
</evidence>
<name>A0A4P9XN61_9FUNG</name>
<evidence type="ECO:0000256" key="1">
    <source>
        <dbReference type="ARBA" id="ARBA00004141"/>
    </source>
</evidence>
<proteinExistence type="predicted"/>
<dbReference type="PROSITE" id="PS50801">
    <property type="entry name" value="STAS"/>
    <property type="match status" value="1"/>
</dbReference>
<keyword evidence="4 5" id="KW-0472">Membrane</keyword>
<dbReference type="Pfam" id="PF01740">
    <property type="entry name" value="STAS"/>
    <property type="match status" value="1"/>
</dbReference>
<feature type="transmembrane region" description="Helical" evidence="5">
    <location>
        <begin position="101"/>
        <end position="123"/>
    </location>
</feature>
<evidence type="ECO:0000259" key="6">
    <source>
        <dbReference type="PROSITE" id="PS50801"/>
    </source>
</evidence>
<evidence type="ECO:0000256" key="4">
    <source>
        <dbReference type="ARBA" id="ARBA00023136"/>
    </source>
</evidence>
<dbReference type="InterPro" id="IPR036513">
    <property type="entry name" value="STAS_dom_sf"/>
</dbReference>
<dbReference type="GO" id="GO:0016020">
    <property type="term" value="C:membrane"/>
    <property type="evidence" value="ECO:0007669"/>
    <property type="project" value="UniProtKB-SubCell"/>
</dbReference>
<dbReference type="NCBIfam" id="TIGR00815">
    <property type="entry name" value="sulP"/>
    <property type="match status" value="1"/>
</dbReference>
<dbReference type="STRING" id="78915.A0A4P9XN61"/>
<evidence type="ECO:0000313" key="8">
    <source>
        <dbReference type="Proteomes" id="UP000271241"/>
    </source>
</evidence>
<feature type="transmembrane region" description="Helical" evidence="5">
    <location>
        <begin position="220"/>
        <end position="239"/>
    </location>
</feature>
<feature type="domain" description="STAS" evidence="6">
    <location>
        <begin position="463"/>
        <end position="576"/>
    </location>
</feature>
<protein>
    <submittedName>
        <fullName evidence="7">Sulfate transporter family-domain-containing protein</fullName>
    </submittedName>
</protein>
<feature type="non-terminal residue" evidence="7">
    <location>
        <position position="576"/>
    </location>
</feature>
<feature type="transmembrane region" description="Helical" evidence="5">
    <location>
        <begin position="375"/>
        <end position="393"/>
    </location>
</feature>
<keyword evidence="3 5" id="KW-1133">Transmembrane helix</keyword>
<dbReference type="InterPro" id="IPR001902">
    <property type="entry name" value="SLC26A/SulP_fam"/>
</dbReference>
<comment type="subcellular location">
    <subcellularLocation>
        <location evidence="1">Membrane</location>
        <topology evidence="1">Multi-pass membrane protein</topology>
    </subcellularLocation>
</comment>
<feature type="transmembrane region" description="Helical" evidence="5">
    <location>
        <begin position="177"/>
        <end position="200"/>
    </location>
</feature>
<dbReference type="InterPro" id="IPR002645">
    <property type="entry name" value="STAS_dom"/>
</dbReference>
<feature type="transmembrane region" description="Helical" evidence="5">
    <location>
        <begin position="270"/>
        <end position="292"/>
    </location>
</feature>
<feature type="transmembrane region" description="Helical" evidence="5">
    <location>
        <begin position="41"/>
        <end position="60"/>
    </location>
</feature>
<evidence type="ECO:0000256" key="2">
    <source>
        <dbReference type="ARBA" id="ARBA00022692"/>
    </source>
</evidence>
<reference evidence="8" key="1">
    <citation type="journal article" date="2018" name="Nat. Microbiol.">
        <title>Leveraging single-cell genomics to expand the fungal tree of life.</title>
        <authorList>
            <person name="Ahrendt S.R."/>
            <person name="Quandt C.A."/>
            <person name="Ciobanu D."/>
            <person name="Clum A."/>
            <person name="Salamov A."/>
            <person name="Andreopoulos B."/>
            <person name="Cheng J.F."/>
            <person name="Woyke T."/>
            <person name="Pelin A."/>
            <person name="Henrissat B."/>
            <person name="Reynolds N.K."/>
            <person name="Benny G.L."/>
            <person name="Smith M.E."/>
            <person name="James T.Y."/>
            <person name="Grigoriev I.V."/>
        </authorList>
    </citation>
    <scope>NUCLEOTIDE SEQUENCE [LARGE SCALE GENOMIC DNA]</scope>
    <source>
        <strain evidence="8">RSA 1356</strain>
    </source>
</reference>
<organism evidence="7 8">
    <name type="scientific">Thamnocephalis sphaerospora</name>
    <dbReference type="NCBI Taxonomy" id="78915"/>
    <lineage>
        <taxon>Eukaryota</taxon>
        <taxon>Fungi</taxon>
        <taxon>Fungi incertae sedis</taxon>
        <taxon>Zoopagomycota</taxon>
        <taxon>Zoopagomycotina</taxon>
        <taxon>Zoopagomycetes</taxon>
        <taxon>Zoopagales</taxon>
        <taxon>Sigmoideomycetaceae</taxon>
        <taxon>Thamnocephalis</taxon>
    </lineage>
</organism>
<dbReference type="Pfam" id="PF00916">
    <property type="entry name" value="Sulfate_transp"/>
    <property type="match status" value="1"/>
</dbReference>
<feature type="transmembrane region" description="Helical" evidence="5">
    <location>
        <begin position="12"/>
        <end position="29"/>
    </location>
</feature>
<dbReference type="InterPro" id="IPR011547">
    <property type="entry name" value="SLC26A/SulP_dom"/>
</dbReference>
<dbReference type="CDD" id="cd07042">
    <property type="entry name" value="STAS_SulP_like_sulfate_transporter"/>
    <property type="match status" value="1"/>
</dbReference>
<accession>A0A4P9XN61</accession>
<keyword evidence="8" id="KW-1185">Reference proteome</keyword>
<feature type="transmembrane region" description="Helical" evidence="5">
    <location>
        <begin position="405"/>
        <end position="436"/>
    </location>
</feature>
<dbReference type="SUPFAM" id="SSF52091">
    <property type="entry name" value="SpoIIaa-like"/>
    <property type="match status" value="1"/>
</dbReference>